<dbReference type="PANTHER" id="PTHR15696">
    <property type="entry name" value="SMG-7 SUPPRESSOR WITH MORPHOLOGICAL EFFECT ON GENITALIA PROTEIN 7"/>
    <property type="match status" value="1"/>
</dbReference>
<reference evidence="4" key="1">
    <citation type="journal article" date="2023" name="Insect Mol. Biol.">
        <title>Genome sequencing provides insights into the evolution of gene families encoding plant cell wall-degrading enzymes in longhorned beetles.</title>
        <authorList>
            <person name="Shin N.R."/>
            <person name="Okamura Y."/>
            <person name="Kirsch R."/>
            <person name="Pauchet Y."/>
        </authorList>
    </citation>
    <scope>NUCLEOTIDE SEQUENCE</scope>
    <source>
        <strain evidence="4">MMC_N1</strain>
    </source>
</reference>
<feature type="compositionally biased region" description="Basic and acidic residues" evidence="2">
    <location>
        <begin position="391"/>
        <end position="476"/>
    </location>
</feature>
<comment type="caution">
    <text evidence="4">The sequence shown here is derived from an EMBL/GenBank/DDBJ whole genome shotgun (WGS) entry which is preliminary data.</text>
</comment>
<feature type="compositionally biased region" description="Polar residues" evidence="2">
    <location>
        <begin position="106"/>
        <end position="123"/>
    </location>
</feature>
<protein>
    <recommendedName>
        <fullName evidence="3">DNA/RNA-binding domain-containing protein</fullName>
    </recommendedName>
</protein>
<feature type="compositionally biased region" description="Polar residues" evidence="2">
    <location>
        <begin position="201"/>
        <end position="211"/>
    </location>
</feature>
<feature type="compositionally biased region" description="Basic and acidic residues" evidence="2">
    <location>
        <begin position="141"/>
        <end position="163"/>
    </location>
</feature>
<dbReference type="PANTHER" id="PTHR15696:SF0">
    <property type="entry name" value="TELOMERASE-BINDING PROTEIN EST1A"/>
    <property type="match status" value="1"/>
</dbReference>
<dbReference type="InterPro" id="IPR045153">
    <property type="entry name" value="Est1/Ebs1-like"/>
</dbReference>
<feature type="region of interest" description="Disordered" evidence="2">
    <location>
        <begin position="566"/>
        <end position="592"/>
    </location>
</feature>
<feature type="compositionally biased region" description="Polar residues" evidence="2">
    <location>
        <begin position="566"/>
        <end position="587"/>
    </location>
</feature>
<evidence type="ECO:0000256" key="2">
    <source>
        <dbReference type="SAM" id="MobiDB-lite"/>
    </source>
</evidence>
<feature type="region of interest" description="Disordered" evidence="2">
    <location>
        <begin position="326"/>
        <end position="492"/>
    </location>
</feature>
<evidence type="ECO:0000256" key="1">
    <source>
        <dbReference type="ARBA" id="ARBA00023161"/>
    </source>
</evidence>
<dbReference type="Gene3D" id="1.25.40.10">
    <property type="entry name" value="Tetratricopeptide repeat domain"/>
    <property type="match status" value="1"/>
</dbReference>
<feature type="region of interest" description="Disordered" evidence="2">
    <location>
        <begin position="1"/>
        <end position="71"/>
    </location>
</feature>
<feature type="domain" description="DNA/RNA-binding" evidence="3">
    <location>
        <begin position="926"/>
        <end position="1049"/>
    </location>
</feature>
<dbReference type="Proteomes" id="UP001162164">
    <property type="component" value="Unassembled WGS sequence"/>
</dbReference>
<keyword evidence="1" id="KW-0866">Nonsense-mediated mRNA decay</keyword>
<feature type="compositionally biased region" description="Polar residues" evidence="2">
    <location>
        <begin position="1"/>
        <end position="10"/>
    </location>
</feature>
<name>A0ABQ9JGT8_9CUCU</name>
<feature type="compositionally biased region" description="Polar residues" evidence="2">
    <location>
        <begin position="259"/>
        <end position="280"/>
    </location>
</feature>
<dbReference type="EMBL" id="JAPWTJ010000624">
    <property type="protein sequence ID" value="KAJ8976809.1"/>
    <property type="molecule type" value="Genomic_DNA"/>
</dbReference>
<dbReference type="InterPro" id="IPR018834">
    <property type="entry name" value="DNA/RNA-bd_Est1-type"/>
</dbReference>
<dbReference type="SUPFAM" id="SSF48452">
    <property type="entry name" value="TPR-like"/>
    <property type="match status" value="1"/>
</dbReference>
<evidence type="ECO:0000313" key="4">
    <source>
        <dbReference type="EMBL" id="KAJ8976809.1"/>
    </source>
</evidence>
<proteinExistence type="predicted"/>
<feature type="compositionally biased region" description="Basic and acidic residues" evidence="2">
    <location>
        <begin position="371"/>
        <end position="383"/>
    </location>
</feature>
<accession>A0ABQ9JGT8</accession>
<feature type="compositionally biased region" description="Polar residues" evidence="2">
    <location>
        <begin position="31"/>
        <end position="46"/>
    </location>
</feature>
<gene>
    <name evidence="4" type="ORF">NQ317_012368</name>
</gene>
<feature type="compositionally biased region" description="Basic and acidic residues" evidence="2">
    <location>
        <begin position="346"/>
        <end position="362"/>
    </location>
</feature>
<evidence type="ECO:0000259" key="3">
    <source>
        <dbReference type="Pfam" id="PF10373"/>
    </source>
</evidence>
<keyword evidence="5" id="KW-1185">Reference proteome</keyword>
<dbReference type="InterPro" id="IPR011990">
    <property type="entry name" value="TPR-like_helical_dom_sf"/>
</dbReference>
<feature type="compositionally biased region" description="Low complexity" evidence="2">
    <location>
        <begin position="168"/>
        <end position="184"/>
    </location>
</feature>
<organism evidence="4 5">
    <name type="scientific">Molorchus minor</name>
    <dbReference type="NCBI Taxonomy" id="1323400"/>
    <lineage>
        <taxon>Eukaryota</taxon>
        <taxon>Metazoa</taxon>
        <taxon>Ecdysozoa</taxon>
        <taxon>Arthropoda</taxon>
        <taxon>Hexapoda</taxon>
        <taxon>Insecta</taxon>
        <taxon>Pterygota</taxon>
        <taxon>Neoptera</taxon>
        <taxon>Endopterygota</taxon>
        <taxon>Coleoptera</taxon>
        <taxon>Polyphaga</taxon>
        <taxon>Cucujiformia</taxon>
        <taxon>Chrysomeloidea</taxon>
        <taxon>Cerambycidae</taxon>
        <taxon>Lamiinae</taxon>
        <taxon>Monochamini</taxon>
        <taxon>Molorchus</taxon>
    </lineage>
</organism>
<evidence type="ECO:0000313" key="5">
    <source>
        <dbReference type="Proteomes" id="UP001162164"/>
    </source>
</evidence>
<feature type="compositionally biased region" description="Basic and acidic residues" evidence="2">
    <location>
        <begin position="50"/>
        <end position="67"/>
    </location>
</feature>
<feature type="region of interest" description="Disordered" evidence="2">
    <location>
        <begin position="103"/>
        <end position="280"/>
    </location>
</feature>
<dbReference type="Pfam" id="PF10373">
    <property type="entry name" value="EST1_DNA_bind"/>
    <property type="match status" value="1"/>
</dbReference>
<sequence length="1061" mass="121728">MRRGKPQQQIYRPGSGPLRKSNVGIEESESDTNIIINSRQTQSKPQVSIDDLRHKSEGCSPRDKVTDIDSTTSRLGDVSLNKDITKRQKKPEQMIYVPRPLAQAREYNSSQDINRNSFSQTNGGEMVDDYGDRFNNSTNDNRSKRFLDKKREHEYTDEWREKSQSVYRPRQGSEPRGSSGGPSSNWQRTRERDTRSVEPSGPSNRNYNSEKIQSKPPSGRRHSIGVDDKRHKHNIDNLPPRLKKKLLGESSAMPEETWDGNSLTFQGQSAHQSNFKNPSFHQAGATYNTLPGNQNFHNQNVTNIGYYTVPAKPQLEVHVTPVHQHPPLSKFADNRSQTPVMIDNFGKTEPRPFTGEDVRRDGGYQSNRGFDYQRKDRGYENRRQNNFNRDASGRDRRNNNTESRRQDNRRDKEGPRETPSRDNRRDRETPNKNSNRWDRETPNRDNRKEGQKERRKDNRRDSSRRSRSRDFNRRGSDSAAVQSRQDEWSESRHEDKNGVFIVKSGIRHSLENQLSPVSPETPEEKIVTIDLQAVRTTLDWSEEVELNAKLEAEALSDALTRSSSVTSLQEISSRSMPTTVNNTSQSAKKLRRREGEAGTEIDHVMEALPTLKIVLGKTLPPALTVKTISKHHKIIIDLEEEEIHLKEVMNASTVVQETLVETAVGIDTMVPPIQYKIGEKKSLEMCHRLVQIVLNIQKHEKLLDIKEAFFDHNNPSKPIIVKSNDSRVAVPGFSDNSESTPPQICTMDQYGNVRPGWYDENSEEFKMCQFSDLLRDVKRADTELQFIINSGGLLGHWSVVEKLRQFLKEALEYLLCKSMKFCQSANVEQHFWKILYHNIIEVTRNAISNDMKGQSILRGLLSLLEESYNFKLGEFLGPNSMLSHKGLGLVGLALISAQKLFLFLGDLGRYREQVNETSNYGKCRLWYIKSHEINPKNGRPYNQLAILAVLAGCKHYKDIDVDTIIASDKFIAALYSAKEQVPLDKLWYKCYRFTAYKSSSNMDTIPPTNRRKLDAVYYYMRSLMSSNPVPSAKENLISLFDENRKKVSQNAVFLIIMFKLV</sequence>